<organism evidence="27 28">
    <name type="scientific">Clostridium cibarium</name>
    <dbReference type="NCBI Taxonomy" id="2762247"/>
    <lineage>
        <taxon>Bacteria</taxon>
        <taxon>Bacillati</taxon>
        <taxon>Bacillota</taxon>
        <taxon>Clostridia</taxon>
        <taxon>Eubacteriales</taxon>
        <taxon>Clostridiaceae</taxon>
        <taxon>Clostridium</taxon>
    </lineage>
</organism>
<evidence type="ECO:0000256" key="16">
    <source>
        <dbReference type="ARBA" id="ARBA00023136"/>
    </source>
</evidence>
<evidence type="ECO:0000256" key="20">
    <source>
        <dbReference type="ARBA" id="ARBA00034000"/>
    </source>
</evidence>
<keyword evidence="28" id="KW-1185">Reference proteome</keyword>
<keyword evidence="8" id="KW-0328">Glycosyltransferase</keyword>
<keyword evidence="7" id="KW-0645">Protease</keyword>
<comment type="subcellular location">
    <subcellularLocation>
        <location evidence="2">Cell membrane</location>
        <topology evidence="2">Single-pass type II membrane protein</topology>
    </subcellularLocation>
</comment>
<dbReference type="Pfam" id="PF00912">
    <property type="entry name" value="Transgly"/>
    <property type="match status" value="1"/>
</dbReference>
<protein>
    <recommendedName>
        <fullName evidence="4">Penicillin-binding protein 1A</fullName>
        <ecNumber evidence="21">2.4.99.28</ecNumber>
        <ecNumber evidence="3">3.4.16.4</ecNumber>
    </recommendedName>
</protein>
<dbReference type="Proteomes" id="UP000627781">
    <property type="component" value="Unassembled WGS sequence"/>
</dbReference>
<dbReference type="RefSeq" id="WP_143314652.1">
    <property type="nucleotide sequence ID" value="NZ_JACSRA010000001.1"/>
</dbReference>
<evidence type="ECO:0000256" key="3">
    <source>
        <dbReference type="ARBA" id="ARBA00012448"/>
    </source>
</evidence>
<keyword evidence="16 24" id="KW-0472">Membrane</keyword>
<keyword evidence="12" id="KW-0133">Cell shape</keyword>
<name>A0ABR8PNK9_9CLOT</name>
<keyword evidence="14" id="KW-0573">Peptidoglycan synthesis</keyword>
<dbReference type="InterPro" id="IPR050396">
    <property type="entry name" value="Glycosyltr_51/Transpeptidase"/>
</dbReference>
<keyword evidence="5" id="KW-1003">Cell membrane</keyword>
<dbReference type="InterPro" id="IPR012338">
    <property type="entry name" value="Beta-lactam/transpept-like"/>
</dbReference>
<dbReference type="InterPro" id="IPR023346">
    <property type="entry name" value="Lysozyme-like_dom_sf"/>
</dbReference>
<evidence type="ECO:0000256" key="18">
    <source>
        <dbReference type="ARBA" id="ARBA00023268"/>
    </source>
</evidence>
<evidence type="ECO:0000256" key="12">
    <source>
        <dbReference type="ARBA" id="ARBA00022960"/>
    </source>
</evidence>
<evidence type="ECO:0000256" key="23">
    <source>
        <dbReference type="SAM" id="MobiDB-lite"/>
    </source>
</evidence>
<dbReference type="EC" id="3.4.16.4" evidence="3"/>
<evidence type="ECO:0000256" key="7">
    <source>
        <dbReference type="ARBA" id="ARBA00022670"/>
    </source>
</evidence>
<feature type="region of interest" description="Disordered" evidence="23">
    <location>
        <begin position="791"/>
        <end position="847"/>
    </location>
</feature>
<keyword evidence="9" id="KW-0808">Transferase</keyword>
<evidence type="ECO:0000256" key="10">
    <source>
        <dbReference type="ARBA" id="ARBA00022692"/>
    </source>
</evidence>
<evidence type="ECO:0000256" key="6">
    <source>
        <dbReference type="ARBA" id="ARBA00022645"/>
    </source>
</evidence>
<evidence type="ECO:0000256" key="5">
    <source>
        <dbReference type="ARBA" id="ARBA00022475"/>
    </source>
</evidence>
<evidence type="ECO:0000256" key="11">
    <source>
        <dbReference type="ARBA" id="ARBA00022801"/>
    </source>
</evidence>
<evidence type="ECO:0000256" key="19">
    <source>
        <dbReference type="ARBA" id="ARBA00023316"/>
    </source>
</evidence>
<keyword evidence="13" id="KW-0735">Signal-anchor</keyword>
<gene>
    <name evidence="27" type="ORF">H9661_00135</name>
</gene>
<evidence type="ECO:0000256" key="24">
    <source>
        <dbReference type="SAM" id="Phobius"/>
    </source>
</evidence>
<keyword evidence="11" id="KW-0378">Hydrolase</keyword>
<comment type="catalytic activity">
    <reaction evidence="20">
        <text>Preferential cleavage: (Ac)2-L-Lys-D-Ala-|-D-Ala. Also transpeptidation of peptidyl-alanyl moieties that are N-acyl substituents of D-alanine.</text>
        <dbReference type="EC" id="3.4.16.4"/>
    </reaction>
</comment>
<evidence type="ECO:0000256" key="21">
    <source>
        <dbReference type="ARBA" id="ARBA00044770"/>
    </source>
</evidence>
<keyword evidence="15 24" id="KW-1133">Transmembrane helix</keyword>
<dbReference type="PANTHER" id="PTHR32282">
    <property type="entry name" value="BINDING PROTEIN TRANSPEPTIDASE, PUTATIVE-RELATED"/>
    <property type="match status" value="1"/>
</dbReference>
<dbReference type="EC" id="2.4.99.28" evidence="21"/>
<comment type="catalytic activity">
    <reaction evidence="22">
        <text>[GlcNAc-(1-&gt;4)-Mur2Ac(oyl-L-Ala-gamma-D-Glu-L-Lys-D-Ala-D-Ala)](n)-di-trans,octa-cis-undecaprenyl diphosphate + beta-D-GlcNAc-(1-&gt;4)-Mur2Ac(oyl-L-Ala-gamma-D-Glu-L-Lys-D-Ala-D-Ala)-di-trans,octa-cis-undecaprenyl diphosphate = [GlcNAc-(1-&gt;4)-Mur2Ac(oyl-L-Ala-gamma-D-Glu-L-Lys-D-Ala-D-Ala)](n+1)-di-trans,octa-cis-undecaprenyl diphosphate + di-trans,octa-cis-undecaprenyl diphosphate + H(+)</text>
        <dbReference type="Rhea" id="RHEA:23708"/>
        <dbReference type="Rhea" id="RHEA-COMP:9602"/>
        <dbReference type="Rhea" id="RHEA-COMP:9603"/>
        <dbReference type="ChEBI" id="CHEBI:15378"/>
        <dbReference type="ChEBI" id="CHEBI:58405"/>
        <dbReference type="ChEBI" id="CHEBI:60033"/>
        <dbReference type="ChEBI" id="CHEBI:78435"/>
        <dbReference type="EC" id="2.4.99.28"/>
    </reaction>
</comment>
<evidence type="ECO:0000313" key="27">
    <source>
        <dbReference type="EMBL" id="MBD7909749.1"/>
    </source>
</evidence>
<evidence type="ECO:0000256" key="22">
    <source>
        <dbReference type="ARBA" id="ARBA00049902"/>
    </source>
</evidence>
<dbReference type="InterPro" id="IPR036950">
    <property type="entry name" value="PBP_transglycosylase"/>
</dbReference>
<evidence type="ECO:0000256" key="14">
    <source>
        <dbReference type="ARBA" id="ARBA00022984"/>
    </source>
</evidence>
<evidence type="ECO:0000256" key="8">
    <source>
        <dbReference type="ARBA" id="ARBA00022676"/>
    </source>
</evidence>
<feature type="domain" description="Penicillin-binding protein transpeptidase" evidence="25">
    <location>
        <begin position="391"/>
        <end position="653"/>
    </location>
</feature>
<comment type="function">
    <text evidence="1">Cell wall formation. Synthesis of cross-linked peptidoglycan from the lipid intermediates. The enzyme has a penicillin-insensitive transglycosylase N-terminal domain (formation of linear glycan strands) and a penicillin-sensitive transpeptidase C-terminal domain (cross-linking of the peptide subunits).</text>
</comment>
<reference evidence="27 28" key="1">
    <citation type="submission" date="2020-08" db="EMBL/GenBank/DDBJ databases">
        <title>A Genomic Blueprint of the Chicken Gut Microbiome.</title>
        <authorList>
            <person name="Gilroy R."/>
            <person name="Ravi A."/>
            <person name="Getino M."/>
            <person name="Pursley I."/>
            <person name="Horton D.L."/>
            <person name="Alikhan N.-F."/>
            <person name="Baker D."/>
            <person name="Gharbi K."/>
            <person name="Hall N."/>
            <person name="Watson M."/>
            <person name="Adriaenssens E.M."/>
            <person name="Foster-Nyarko E."/>
            <person name="Jarju S."/>
            <person name="Secka A."/>
            <person name="Antonio M."/>
            <person name="Oren A."/>
            <person name="Chaudhuri R."/>
            <person name="La Ragione R.M."/>
            <person name="Hildebrand F."/>
            <person name="Pallen M.J."/>
        </authorList>
    </citation>
    <scope>NUCLEOTIDE SEQUENCE [LARGE SCALE GENOMIC DNA]</scope>
    <source>
        <strain evidence="27 28">Sa3CVN1</strain>
    </source>
</reference>
<comment type="caution">
    <text evidence="27">The sequence shown here is derived from an EMBL/GenBank/DDBJ whole genome shotgun (WGS) entry which is preliminary data.</text>
</comment>
<evidence type="ECO:0000256" key="15">
    <source>
        <dbReference type="ARBA" id="ARBA00022989"/>
    </source>
</evidence>
<dbReference type="Gene3D" id="3.40.710.10">
    <property type="entry name" value="DD-peptidase/beta-lactamase superfamily"/>
    <property type="match status" value="1"/>
</dbReference>
<proteinExistence type="predicted"/>
<dbReference type="Gene3D" id="1.10.3810.10">
    <property type="entry name" value="Biosynthetic peptidoglycan transglycosylase-like"/>
    <property type="match status" value="1"/>
</dbReference>
<feature type="compositionally biased region" description="Low complexity" evidence="23">
    <location>
        <begin position="795"/>
        <end position="826"/>
    </location>
</feature>
<dbReference type="SUPFAM" id="SSF56601">
    <property type="entry name" value="beta-lactamase/transpeptidase-like"/>
    <property type="match status" value="1"/>
</dbReference>
<evidence type="ECO:0000256" key="4">
    <source>
        <dbReference type="ARBA" id="ARBA00018638"/>
    </source>
</evidence>
<feature type="domain" description="Glycosyl transferase family 51" evidence="26">
    <location>
        <begin position="93"/>
        <end position="277"/>
    </location>
</feature>
<keyword evidence="17" id="KW-0046">Antibiotic resistance</keyword>
<evidence type="ECO:0000256" key="13">
    <source>
        <dbReference type="ARBA" id="ARBA00022968"/>
    </source>
</evidence>
<feature type="transmembrane region" description="Helical" evidence="24">
    <location>
        <begin position="39"/>
        <end position="64"/>
    </location>
</feature>
<accession>A0ABR8PNK9</accession>
<keyword evidence="10 24" id="KW-0812">Transmembrane</keyword>
<feature type="region of interest" description="Disordered" evidence="23">
    <location>
        <begin position="1"/>
        <end position="33"/>
    </location>
</feature>
<evidence type="ECO:0000256" key="2">
    <source>
        <dbReference type="ARBA" id="ARBA00004401"/>
    </source>
</evidence>
<dbReference type="PANTHER" id="PTHR32282:SF11">
    <property type="entry name" value="PENICILLIN-BINDING PROTEIN 1B"/>
    <property type="match status" value="1"/>
</dbReference>
<evidence type="ECO:0000259" key="25">
    <source>
        <dbReference type="Pfam" id="PF00905"/>
    </source>
</evidence>
<dbReference type="EMBL" id="JACSRA010000001">
    <property type="protein sequence ID" value="MBD7909749.1"/>
    <property type="molecule type" value="Genomic_DNA"/>
</dbReference>
<evidence type="ECO:0000313" key="28">
    <source>
        <dbReference type="Proteomes" id="UP000627781"/>
    </source>
</evidence>
<dbReference type="InterPro" id="IPR001264">
    <property type="entry name" value="Glyco_trans_51"/>
</dbReference>
<dbReference type="SUPFAM" id="SSF53955">
    <property type="entry name" value="Lysozyme-like"/>
    <property type="match status" value="1"/>
</dbReference>
<keyword evidence="18" id="KW-0511">Multifunctional enzyme</keyword>
<evidence type="ECO:0000259" key="26">
    <source>
        <dbReference type="Pfam" id="PF00912"/>
    </source>
</evidence>
<keyword evidence="6" id="KW-0121">Carboxypeptidase</keyword>
<evidence type="ECO:0000256" key="9">
    <source>
        <dbReference type="ARBA" id="ARBA00022679"/>
    </source>
</evidence>
<keyword evidence="19" id="KW-0961">Cell wall biogenesis/degradation</keyword>
<evidence type="ECO:0000256" key="1">
    <source>
        <dbReference type="ARBA" id="ARBA00002624"/>
    </source>
</evidence>
<sequence length="847" mass="92882">MAIDKNSNKRNNATKSPAKKGAPQKGRKKKKKKSRVRIIFRRIFFTLLFLMLTVMVIGAGYIFAVIKSTPPLDVDAVLNLSQPTSVYDKDGVFMDNLHSEVDRTVVTFDKIPQHLKDGFISIEDQRFESHKGIDPIRIAGSFVTDITKIFKRQSGMHGGSTLTQQLLKNTVLTDEDFIVERKIKEIWLALSLEKKLSKDEILNQYLNTIPLGGTAYGVEAAANLYFAKSVKDLNLIECAYISGIAQAPTYYSAYNENNKKNPSPYINRTKTVLSKMHELGKITDAEFNQAIADIDAGKLVFSSKKNSYTLQYEWYLNPAVSQVKEDLKAKYKYSDEEVSRLLANGGLKITTNMDRALQDYTQNLLNNFTAQNVGYKETYVEGTKTPEFQASATIVDYKTGKVLVMIGGRGEHGAQSANRAYTYLRPIGSTTKPLTVYGPAINEKILTAGSTIDDSPIEDNIGKNLDNGKPYAVRNDDFKFDGNITLRDGLTKSKNVASVIVENTIGLKTGLSYGEKFGLVYNQESKSSIATLALGQFNGNQDGGNTFITASAFGVFGNGGVYTTPKLYSKVLDASGNTLLDSEANIKTKEIFSPQTAYILYDILKGSLETTGPSAKWGDMAVAGKTGTTTDSKDLWFTGVTPYLSGSVWIGYDKPKKLNTYSDTSASLWGQIMAKAHKGKEIKDIDAPSGLVKVAVCKDSGKLPTALCHSDPRDRVYEEYFIEGTQPTSYCDAHVSSKINTANSKLASANTPAWLLGDRIFVKKINPNSVTADFPYLLPTVVDDTAAVALPETPSTTTDNSKTSTNSNDSTNTNTNTNTNTKTNADTDADKKDTTTDSTKQKIINPH</sequence>
<dbReference type="Pfam" id="PF00905">
    <property type="entry name" value="Transpeptidase"/>
    <property type="match status" value="1"/>
</dbReference>
<dbReference type="InterPro" id="IPR001460">
    <property type="entry name" value="PCN-bd_Tpept"/>
</dbReference>
<evidence type="ECO:0000256" key="17">
    <source>
        <dbReference type="ARBA" id="ARBA00023251"/>
    </source>
</evidence>